<keyword evidence="3" id="KW-0378">Hydrolase</keyword>
<evidence type="ECO:0000256" key="4">
    <source>
        <dbReference type="ARBA" id="ARBA00022839"/>
    </source>
</evidence>
<keyword evidence="2" id="KW-0540">Nuclease</keyword>
<dbReference type="InterPro" id="IPR003753">
    <property type="entry name" value="Exonuc_VII_L"/>
</dbReference>
<evidence type="ECO:0000313" key="7">
    <source>
        <dbReference type="EMBL" id="SVA41135.1"/>
    </source>
</evidence>
<gene>
    <name evidence="7" type="ORF">METZ01_LOCUS93989</name>
</gene>
<dbReference type="GO" id="GO:0009318">
    <property type="term" value="C:exodeoxyribonuclease VII complex"/>
    <property type="evidence" value="ECO:0007669"/>
    <property type="project" value="InterPro"/>
</dbReference>
<dbReference type="EMBL" id="UINC01009168">
    <property type="protein sequence ID" value="SVA41135.1"/>
    <property type="molecule type" value="Genomic_DNA"/>
</dbReference>
<sequence>MATDSDLPVVTVAELGALVEEGLRTLFPDDLWVEGQISNLHLARSGHTYFDLTEPNDQPGEAPTALFSVTLWKGNRPGVERTLTEAGGLALEDDLVVRLRADLRFYAPRGRLQLNMTGIDPAFTLGRLAAERDRLLRTLADEGLLERNAGLMVPVPPLRVGLVTSVGSAAHADFCTELERSGVGFTILERDARVQGGGSALDVAEGLRVVATHRPDVIALVRGGGSAADLATFDAEVVARTIAALDIPVFTGIGHEIDRSVADEVAHTAFKTPTACAAAIVASAREVLDDLLALRTAVVVQARRALTSAADRQDDLVVRLRRSAEAGLSRQGERLDSAAGRLVRSTTVALSRHGDQLTALTARLRALDPAAILARGWSITRRAGGDLVRSTTDVRGGDALETRFADGTVRSTVD</sequence>
<protein>
    <submittedName>
        <fullName evidence="7">Uncharacterized protein</fullName>
    </submittedName>
</protein>
<dbReference type="GO" id="GO:0006308">
    <property type="term" value="P:DNA catabolic process"/>
    <property type="evidence" value="ECO:0007669"/>
    <property type="project" value="InterPro"/>
</dbReference>
<dbReference type="GO" id="GO:0003676">
    <property type="term" value="F:nucleic acid binding"/>
    <property type="evidence" value="ECO:0007669"/>
    <property type="project" value="InterPro"/>
</dbReference>
<evidence type="ECO:0000256" key="2">
    <source>
        <dbReference type="ARBA" id="ARBA00022722"/>
    </source>
</evidence>
<dbReference type="InterPro" id="IPR025824">
    <property type="entry name" value="OB-fold_nuc-bd_dom"/>
</dbReference>
<keyword evidence="1" id="KW-0963">Cytoplasm</keyword>
<dbReference type="AlphaFoldDB" id="A0A381VLC9"/>
<dbReference type="GO" id="GO:0008855">
    <property type="term" value="F:exodeoxyribonuclease VII activity"/>
    <property type="evidence" value="ECO:0007669"/>
    <property type="project" value="InterPro"/>
</dbReference>
<dbReference type="Pfam" id="PF13742">
    <property type="entry name" value="tRNA_anti_2"/>
    <property type="match status" value="1"/>
</dbReference>
<dbReference type="Pfam" id="PF02601">
    <property type="entry name" value="Exonuc_VII_L"/>
    <property type="match status" value="1"/>
</dbReference>
<keyword evidence="4" id="KW-0269">Exonuclease</keyword>
<evidence type="ECO:0000256" key="1">
    <source>
        <dbReference type="ARBA" id="ARBA00022490"/>
    </source>
</evidence>
<dbReference type="PANTHER" id="PTHR30008:SF0">
    <property type="entry name" value="EXODEOXYRIBONUCLEASE 7 LARGE SUBUNIT"/>
    <property type="match status" value="1"/>
</dbReference>
<feature type="domain" description="Exonuclease VII large subunit C-terminal" evidence="5">
    <location>
        <begin position="145"/>
        <end position="364"/>
    </location>
</feature>
<dbReference type="CDD" id="cd04489">
    <property type="entry name" value="ExoVII_LU_OBF"/>
    <property type="match status" value="1"/>
</dbReference>
<feature type="domain" description="OB-fold nucleic acid binding" evidence="6">
    <location>
        <begin position="11"/>
        <end position="119"/>
    </location>
</feature>
<evidence type="ECO:0000259" key="6">
    <source>
        <dbReference type="Pfam" id="PF13742"/>
    </source>
</evidence>
<dbReference type="NCBIfam" id="TIGR00237">
    <property type="entry name" value="xseA"/>
    <property type="match status" value="1"/>
</dbReference>
<evidence type="ECO:0000259" key="5">
    <source>
        <dbReference type="Pfam" id="PF02601"/>
    </source>
</evidence>
<organism evidence="7">
    <name type="scientific">marine metagenome</name>
    <dbReference type="NCBI Taxonomy" id="408172"/>
    <lineage>
        <taxon>unclassified sequences</taxon>
        <taxon>metagenomes</taxon>
        <taxon>ecological metagenomes</taxon>
    </lineage>
</organism>
<dbReference type="HAMAP" id="MF_00378">
    <property type="entry name" value="Exonuc_7_L"/>
    <property type="match status" value="1"/>
</dbReference>
<evidence type="ECO:0000256" key="3">
    <source>
        <dbReference type="ARBA" id="ARBA00022801"/>
    </source>
</evidence>
<reference evidence="7" key="1">
    <citation type="submission" date="2018-05" db="EMBL/GenBank/DDBJ databases">
        <authorList>
            <person name="Lanie J.A."/>
            <person name="Ng W.-L."/>
            <person name="Kazmierczak K.M."/>
            <person name="Andrzejewski T.M."/>
            <person name="Davidsen T.M."/>
            <person name="Wayne K.J."/>
            <person name="Tettelin H."/>
            <person name="Glass J.I."/>
            <person name="Rusch D."/>
            <person name="Podicherti R."/>
            <person name="Tsui H.-C.T."/>
            <person name="Winkler M.E."/>
        </authorList>
    </citation>
    <scope>NUCLEOTIDE SEQUENCE</scope>
</reference>
<dbReference type="PANTHER" id="PTHR30008">
    <property type="entry name" value="EXODEOXYRIBONUCLEASE 7 LARGE SUBUNIT"/>
    <property type="match status" value="1"/>
</dbReference>
<name>A0A381VLC9_9ZZZZ</name>
<accession>A0A381VLC9</accession>
<dbReference type="InterPro" id="IPR020579">
    <property type="entry name" value="Exonuc_VII_lsu_C"/>
</dbReference>
<proteinExistence type="inferred from homology"/>